<dbReference type="EMBL" id="RCHS01003809">
    <property type="protein sequence ID" value="RMX39546.1"/>
    <property type="molecule type" value="Genomic_DNA"/>
</dbReference>
<accession>A0A3M6TDT3</accession>
<keyword evidence="2" id="KW-1185">Reference proteome</keyword>
<dbReference type="Proteomes" id="UP000275408">
    <property type="component" value="Unassembled WGS sequence"/>
</dbReference>
<proteinExistence type="predicted"/>
<evidence type="ECO:0000313" key="1">
    <source>
        <dbReference type="EMBL" id="RMX39546.1"/>
    </source>
</evidence>
<name>A0A3M6TDT3_POCDA</name>
<reference evidence="1 2" key="1">
    <citation type="journal article" date="2018" name="Sci. Rep.">
        <title>Comparative analysis of the Pocillopora damicornis genome highlights role of immune system in coral evolution.</title>
        <authorList>
            <person name="Cunning R."/>
            <person name="Bay R.A."/>
            <person name="Gillette P."/>
            <person name="Baker A.C."/>
            <person name="Traylor-Knowles N."/>
        </authorList>
    </citation>
    <scope>NUCLEOTIDE SEQUENCE [LARGE SCALE GENOMIC DNA]</scope>
    <source>
        <strain evidence="1">RSMAS</strain>
        <tissue evidence="1">Whole animal</tissue>
    </source>
</reference>
<dbReference type="AlphaFoldDB" id="A0A3M6TDT3"/>
<gene>
    <name evidence="1" type="ORF">pdam_00006124</name>
</gene>
<evidence type="ECO:0000313" key="2">
    <source>
        <dbReference type="Proteomes" id="UP000275408"/>
    </source>
</evidence>
<sequence length="269" mass="30717">MVKRQPIKTREAIKLIGDGQEHKLKKDRVIESWIKTRLTRNIDALPGDLDLSYVALYHVMHGLKGAREDSLNHVTKPVYSSSVASPVWKDGLKVFPRRIYHRCMVVIVHLHELVLDTTQTKTSYSLQGQAWTAVQVFDEGYVMNGCYQLPLYTGDLPEAVLNSLESDNCHNVLANFRRRKAIKLLEGSSVYVRLSDARRAEELPAPKMRARQDYLPKERIENYLNVNPSSSLSSLVPRGMTEDELTMELTDKFANLTNQLLETYLKDTS</sequence>
<dbReference type="STRING" id="46731.A0A3M6TDT3"/>
<dbReference type="OrthoDB" id="289416at2759"/>
<organism evidence="1 2">
    <name type="scientific">Pocillopora damicornis</name>
    <name type="common">Cauliflower coral</name>
    <name type="synonym">Millepora damicornis</name>
    <dbReference type="NCBI Taxonomy" id="46731"/>
    <lineage>
        <taxon>Eukaryota</taxon>
        <taxon>Metazoa</taxon>
        <taxon>Cnidaria</taxon>
        <taxon>Anthozoa</taxon>
        <taxon>Hexacorallia</taxon>
        <taxon>Scleractinia</taxon>
        <taxon>Astrocoeniina</taxon>
        <taxon>Pocilloporidae</taxon>
        <taxon>Pocillopora</taxon>
    </lineage>
</organism>
<protein>
    <submittedName>
        <fullName evidence="1">Uncharacterized protein</fullName>
    </submittedName>
</protein>
<comment type="caution">
    <text evidence="1">The sequence shown here is derived from an EMBL/GenBank/DDBJ whole genome shotgun (WGS) entry which is preliminary data.</text>
</comment>